<name>A0A9D4VE51_ADICA</name>
<evidence type="ECO:0000256" key="1">
    <source>
        <dbReference type="SAM" id="MobiDB-lite"/>
    </source>
</evidence>
<dbReference type="EMBL" id="JABFUD020000001">
    <property type="protein sequence ID" value="KAI5084719.1"/>
    <property type="molecule type" value="Genomic_DNA"/>
</dbReference>
<reference evidence="3" key="1">
    <citation type="submission" date="2021-01" db="EMBL/GenBank/DDBJ databases">
        <title>Adiantum capillus-veneris genome.</title>
        <authorList>
            <person name="Fang Y."/>
            <person name="Liao Q."/>
        </authorList>
    </citation>
    <scope>NUCLEOTIDE SEQUENCE</scope>
    <source>
        <strain evidence="3">H3</strain>
        <tissue evidence="3">Leaf</tissue>
    </source>
</reference>
<comment type="caution">
    <text evidence="3">The sequence shown here is derived from an EMBL/GenBank/DDBJ whole genome shotgun (WGS) entry which is preliminary data.</text>
</comment>
<feature type="transmembrane region" description="Helical" evidence="2">
    <location>
        <begin position="12"/>
        <end position="33"/>
    </location>
</feature>
<evidence type="ECO:0000313" key="4">
    <source>
        <dbReference type="Proteomes" id="UP000886520"/>
    </source>
</evidence>
<feature type="transmembrane region" description="Helical" evidence="2">
    <location>
        <begin position="40"/>
        <end position="63"/>
    </location>
</feature>
<feature type="compositionally biased region" description="Polar residues" evidence="1">
    <location>
        <begin position="171"/>
        <end position="181"/>
    </location>
</feature>
<evidence type="ECO:0000313" key="3">
    <source>
        <dbReference type="EMBL" id="KAI5084719.1"/>
    </source>
</evidence>
<evidence type="ECO:0000256" key="2">
    <source>
        <dbReference type="SAM" id="Phobius"/>
    </source>
</evidence>
<protein>
    <submittedName>
        <fullName evidence="3">Uncharacterized protein</fullName>
    </submittedName>
</protein>
<sequence length="483" mass="53717">MSLLDKHGIIGSSYVSCSGPLYLSVTAIVFCLLDDCLRITGYFMVVPLCFLAFLCVFLSSSIVESGLQLAIDHAKATNQEVVMVQLDLEKAYDHVMEGISSAVKRALKNTFGMVPVPEDLENLFKEDVKHMKKRQLQEILKRLGLWRTGNVADLQDRMLNHNKSGGLRVQKLSTDVNGSRSKTGKDSAGTSALMGKVESREAEKGDDAIDDQGDVGDVQTMKYSDATSAVERSRSKKRKKWRITDPVQIAPNFYHRDLFVANFPLKEMDSFSLDIEQTYCKAETERQAFPVHFASMESVKQFTKPSRKQVAMHNDICVSLKRKWSYDEIKGGGKRRKLDDQNEENIGFCIVPDTEEVQGPLGANRSDRDNEGIEIVAEEAVELTGNLQEHADAATGFVDGVIHIDDVRPLQRAVPNSKTIINSDRVACVLEFKSVDDKHKWNARFQGGFYAAKHCMANIEKGHGVPPLGALPAGLPNLFLPHL</sequence>
<keyword evidence="2" id="KW-1133">Transmembrane helix</keyword>
<keyword evidence="2" id="KW-0812">Transmembrane</keyword>
<gene>
    <name evidence="3" type="ORF">GOP47_0000888</name>
</gene>
<accession>A0A9D4VE51</accession>
<dbReference type="Proteomes" id="UP000886520">
    <property type="component" value="Chromosome 1"/>
</dbReference>
<proteinExistence type="predicted"/>
<dbReference type="AlphaFoldDB" id="A0A9D4VE51"/>
<feature type="region of interest" description="Disordered" evidence="1">
    <location>
        <begin position="165"/>
        <end position="240"/>
    </location>
</feature>
<organism evidence="3 4">
    <name type="scientific">Adiantum capillus-veneris</name>
    <name type="common">Maidenhair fern</name>
    <dbReference type="NCBI Taxonomy" id="13818"/>
    <lineage>
        <taxon>Eukaryota</taxon>
        <taxon>Viridiplantae</taxon>
        <taxon>Streptophyta</taxon>
        <taxon>Embryophyta</taxon>
        <taxon>Tracheophyta</taxon>
        <taxon>Polypodiopsida</taxon>
        <taxon>Polypodiidae</taxon>
        <taxon>Polypodiales</taxon>
        <taxon>Pteridineae</taxon>
        <taxon>Pteridaceae</taxon>
        <taxon>Vittarioideae</taxon>
        <taxon>Adiantum</taxon>
    </lineage>
</organism>
<keyword evidence="2" id="KW-0472">Membrane</keyword>
<keyword evidence="4" id="KW-1185">Reference proteome</keyword>
<feature type="compositionally biased region" description="Basic and acidic residues" evidence="1">
    <location>
        <begin position="197"/>
        <end position="207"/>
    </location>
</feature>